<dbReference type="Gene3D" id="3.40.50.1820">
    <property type="entry name" value="alpha/beta hydrolase"/>
    <property type="match status" value="1"/>
</dbReference>
<dbReference type="InterPro" id="IPR000073">
    <property type="entry name" value="AB_hydrolase_1"/>
</dbReference>
<dbReference type="eggNOG" id="ENOG502REH0">
    <property type="taxonomic scope" value="Eukaryota"/>
</dbReference>
<dbReference type="CDD" id="cd12809">
    <property type="entry name" value="Esterase_713_like-2"/>
    <property type="match status" value="1"/>
</dbReference>
<dbReference type="InterPro" id="IPR050228">
    <property type="entry name" value="Carboxylesterase_BioH"/>
</dbReference>
<name>G2YXM9_BOTF4</name>
<organism evidence="2 3">
    <name type="scientific">Botryotinia fuckeliana (strain T4)</name>
    <name type="common">Noble rot fungus</name>
    <name type="synonym">Botrytis cinerea</name>
    <dbReference type="NCBI Taxonomy" id="999810"/>
    <lineage>
        <taxon>Eukaryota</taxon>
        <taxon>Fungi</taxon>
        <taxon>Dikarya</taxon>
        <taxon>Ascomycota</taxon>
        <taxon>Pezizomycotina</taxon>
        <taxon>Leotiomycetes</taxon>
        <taxon>Helotiales</taxon>
        <taxon>Sclerotiniaceae</taxon>
        <taxon>Botrytis</taxon>
    </lineage>
</organism>
<evidence type="ECO:0000313" key="2">
    <source>
        <dbReference type="EMBL" id="CCD56377.1"/>
    </source>
</evidence>
<dbReference type="AlphaFoldDB" id="G2YXM9"/>
<feature type="domain" description="AB hydrolase-1" evidence="1">
    <location>
        <begin position="107"/>
        <end position="284"/>
    </location>
</feature>
<dbReference type="SUPFAM" id="SSF53474">
    <property type="entry name" value="alpha/beta-Hydrolases"/>
    <property type="match status" value="1"/>
</dbReference>
<gene>
    <name evidence="2" type="ORF">BofuT4_P145460.1</name>
</gene>
<dbReference type="InParanoid" id="G2YXM9"/>
<dbReference type="Pfam" id="PF12697">
    <property type="entry name" value="Abhydrolase_6"/>
    <property type="match status" value="1"/>
</dbReference>
<reference evidence="3" key="1">
    <citation type="journal article" date="2011" name="PLoS Genet.">
        <title>Genomic analysis of the necrotrophic fungal pathogens Sclerotinia sclerotiorum and Botrytis cinerea.</title>
        <authorList>
            <person name="Amselem J."/>
            <person name="Cuomo C.A."/>
            <person name="van Kan J.A."/>
            <person name="Viaud M."/>
            <person name="Benito E.P."/>
            <person name="Couloux A."/>
            <person name="Coutinho P.M."/>
            <person name="de Vries R.P."/>
            <person name="Dyer P.S."/>
            <person name="Fillinger S."/>
            <person name="Fournier E."/>
            <person name="Gout L."/>
            <person name="Hahn M."/>
            <person name="Kohn L."/>
            <person name="Lapalu N."/>
            <person name="Plummer K.M."/>
            <person name="Pradier J.M."/>
            <person name="Quevillon E."/>
            <person name="Sharon A."/>
            <person name="Simon A."/>
            <person name="ten Have A."/>
            <person name="Tudzynski B."/>
            <person name="Tudzynski P."/>
            <person name="Wincker P."/>
            <person name="Andrew M."/>
            <person name="Anthouard V."/>
            <person name="Beever R.E."/>
            <person name="Beffa R."/>
            <person name="Benoit I."/>
            <person name="Bouzid O."/>
            <person name="Brault B."/>
            <person name="Chen Z."/>
            <person name="Choquer M."/>
            <person name="Collemare J."/>
            <person name="Cotton P."/>
            <person name="Danchin E.G."/>
            <person name="Da Silva C."/>
            <person name="Gautier A."/>
            <person name="Giraud C."/>
            <person name="Giraud T."/>
            <person name="Gonzalez C."/>
            <person name="Grossetete S."/>
            <person name="Guldener U."/>
            <person name="Henrissat B."/>
            <person name="Howlett B.J."/>
            <person name="Kodira C."/>
            <person name="Kretschmer M."/>
            <person name="Lappartient A."/>
            <person name="Leroch M."/>
            <person name="Levis C."/>
            <person name="Mauceli E."/>
            <person name="Neuveglise C."/>
            <person name="Oeser B."/>
            <person name="Pearson M."/>
            <person name="Poulain J."/>
            <person name="Poussereau N."/>
            <person name="Quesneville H."/>
            <person name="Rascle C."/>
            <person name="Schumacher J."/>
            <person name="Segurens B."/>
            <person name="Sexton A."/>
            <person name="Silva E."/>
            <person name="Sirven C."/>
            <person name="Soanes D.M."/>
            <person name="Talbot N.J."/>
            <person name="Templeton M."/>
            <person name="Yandava C."/>
            <person name="Yarden O."/>
            <person name="Zeng Q."/>
            <person name="Rollins J.A."/>
            <person name="Lebrun M.H."/>
            <person name="Dickman M."/>
        </authorList>
    </citation>
    <scope>NUCLEOTIDE SEQUENCE [LARGE SCALE GENOMIC DNA]</scope>
    <source>
        <strain evidence="3">T4</strain>
    </source>
</reference>
<accession>G2YXM9</accession>
<proteinExistence type="predicted"/>
<dbReference type="EMBL" id="FQ790360">
    <property type="protein sequence ID" value="CCD56377.1"/>
    <property type="molecule type" value="Genomic_DNA"/>
</dbReference>
<dbReference type="PANTHER" id="PTHR43194:SF4">
    <property type="entry name" value="AB HYDROLASE-1 DOMAIN-CONTAINING PROTEIN"/>
    <property type="match status" value="1"/>
</dbReference>
<dbReference type="PANTHER" id="PTHR43194">
    <property type="entry name" value="HYDROLASE ALPHA/BETA FOLD FAMILY"/>
    <property type="match status" value="1"/>
</dbReference>
<evidence type="ECO:0000313" key="3">
    <source>
        <dbReference type="Proteomes" id="UP000008177"/>
    </source>
</evidence>
<dbReference type="STRING" id="999810.G2YXM9"/>
<dbReference type="InterPro" id="IPR029058">
    <property type="entry name" value="AB_hydrolase_fold"/>
</dbReference>
<sequence>MSWWSRFVRGMHNSSVTGNFEFRPHVTMHYLSFRLVSFLIYLAPWNVLSAPTYQYRREPQTNEVFASRDYFYVGGEYVTTSTNNTLFVNQMYVEHLLPSLIEQPYPIVFIHGQSMTGTNWLNKPDGSPGWATYFLSHGYEIYILDQPARGRSAWNPSGNTTLATYTAERTMQRFTATERYNLWPQAALHTQWPGNGSIGDPIFDAFYASTVQFQSDTVVQEINTQKAGAALLNRIGPAVLLSHSQGGLMPWVIADKVPELVKAIVAIEPTGPPFQDVVFPPTTPEGFTRHYGITDIPLQYEPEFEIGEVLEKILVTNQKAGHDELKECWLQREPARQLKNLKGIKVLVESAEASFHRVYDGCTVEYLRQAGVEVQWMKLGDETDHQVAEIHGNGHMQFMEKNSDIIAGVLDDWIREAVGDY</sequence>
<dbReference type="OrthoDB" id="9978720at2759"/>
<protein>
    <recommendedName>
        <fullName evidence="1">AB hydrolase-1 domain-containing protein</fullName>
    </recommendedName>
</protein>
<evidence type="ECO:0000259" key="1">
    <source>
        <dbReference type="Pfam" id="PF12697"/>
    </source>
</evidence>
<dbReference type="HOGENOM" id="CLU_038297_1_0_1"/>
<dbReference type="Proteomes" id="UP000008177">
    <property type="component" value="Unplaced contigs"/>
</dbReference>